<feature type="domain" description="HTH lysR-type" evidence="5">
    <location>
        <begin position="9"/>
        <end position="66"/>
    </location>
</feature>
<evidence type="ECO:0000256" key="1">
    <source>
        <dbReference type="ARBA" id="ARBA00009437"/>
    </source>
</evidence>
<reference evidence="6 7" key="1">
    <citation type="submission" date="2019-12" db="EMBL/GenBank/DDBJ databases">
        <authorList>
            <person name="Lee S.D."/>
        </authorList>
    </citation>
    <scope>NUCLEOTIDE SEQUENCE [LARGE SCALE GENOMIC DNA]</scope>
    <source>
        <strain evidence="6 7">GH1-50</strain>
    </source>
</reference>
<organism evidence="6 7">
    <name type="scientific">Kangsaoukella pontilimi</name>
    <dbReference type="NCBI Taxonomy" id="2691042"/>
    <lineage>
        <taxon>Bacteria</taxon>
        <taxon>Pseudomonadati</taxon>
        <taxon>Pseudomonadota</taxon>
        <taxon>Alphaproteobacteria</taxon>
        <taxon>Rhodobacterales</taxon>
        <taxon>Paracoccaceae</taxon>
        <taxon>Kangsaoukella</taxon>
    </lineage>
</organism>
<evidence type="ECO:0000259" key="5">
    <source>
        <dbReference type="PROSITE" id="PS50931"/>
    </source>
</evidence>
<dbReference type="InterPro" id="IPR036388">
    <property type="entry name" value="WH-like_DNA-bd_sf"/>
</dbReference>
<dbReference type="Gene3D" id="1.10.10.10">
    <property type="entry name" value="Winged helix-like DNA-binding domain superfamily/Winged helix DNA-binding domain"/>
    <property type="match status" value="1"/>
</dbReference>
<reference evidence="6 7" key="2">
    <citation type="submission" date="2020-03" db="EMBL/GenBank/DDBJ databases">
        <title>Kangsaoukella pontilimi gen. nov., sp. nov., a new member of the family Rhodobacteraceae isolated from a tidal mudflat.</title>
        <authorList>
            <person name="Kim I.S."/>
        </authorList>
    </citation>
    <scope>NUCLEOTIDE SEQUENCE [LARGE SCALE GENOMIC DNA]</scope>
    <source>
        <strain evidence="6 7">GH1-50</strain>
    </source>
</reference>
<dbReference type="Gene3D" id="3.40.190.10">
    <property type="entry name" value="Periplasmic binding protein-like II"/>
    <property type="match status" value="2"/>
</dbReference>
<evidence type="ECO:0000313" key="6">
    <source>
        <dbReference type="EMBL" id="MXQ08288.1"/>
    </source>
</evidence>
<dbReference type="SUPFAM" id="SSF46785">
    <property type="entry name" value="Winged helix' DNA-binding domain"/>
    <property type="match status" value="1"/>
</dbReference>
<evidence type="ECO:0000256" key="2">
    <source>
        <dbReference type="ARBA" id="ARBA00023015"/>
    </source>
</evidence>
<keyword evidence="7" id="KW-1185">Reference proteome</keyword>
<dbReference type="Pfam" id="PF00126">
    <property type="entry name" value="HTH_1"/>
    <property type="match status" value="1"/>
</dbReference>
<dbReference type="GO" id="GO:0043565">
    <property type="term" value="F:sequence-specific DNA binding"/>
    <property type="evidence" value="ECO:0007669"/>
    <property type="project" value="TreeGrafter"/>
</dbReference>
<protein>
    <submittedName>
        <fullName evidence="6">LysR family transcriptional regulator</fullName>
    </submittedName>
</protein>
<dbReference type="Proteomes" id="UP000480350">
    <property type="component" value="Unassembled WGS sequence"/>
</dbReference>
<dbReference type="EMBL" id="WUPT01000002">
    <property type="protein sequence ID" value="MXQ08288.1"/>
    <property type="molecule type" value="Genomic_DNA"/>
</dbReference>
<evidence type="ECO:0000256" key="3">
    <source>
        <dbReference type="ARBA" id="ARBA00023125"/>
    </source>
</evidence>
<evidence type="ECO:0000256" key="4">
    <source>
        <dbReference type="ARBA" id="ARBA00023163"/>
    </source>
</evidence>
<dbReference type="PANTHER" id="PTHR30537">
    <property type="entry name" value="HTH-TYPE TRANSCRIPTIONAL REGULATOR"/>
    <property type="match status" value="1"/>
</dbReference>
<proteinExistence type="inferred from homology"/>
<dbReference type="RefSeq" id="WP_160764224.1">
    <property type="nucleotide sequence ID" value="NZ_WUPT01000002.1"/>
</dbReference>
<accession>A0A7C9IGF6</accession>
<dbReference type="Pfam" id="PF03466">
    <property type="entry name" value="LysR_substrate"/>
    <property type="match status" value="1"/>
</dbReference>
<keyword evidence="4" id="KW-0804">Transcription</keyword>
<dbReference type="PANTHER" id="PTHR30537:SF74">
    <property type="entry name" value="HTH-TYPE TRANSCRIPTIONAL REGULATOR TRPI"/>
    <property type="match status" value="1"/>
</dbReference>
<dbReference type="SUPFAM" id="SSF53850">
    <property type="entry name" value="Periplasmic binding protein-like II"/>
    <property type="match status" value="1"/>
</dbReference>
<keyword evidence="2" id="KW-0805">Transcription regulation</keyword>
<keyword evidence="3" id="KW-0238">DNA-binding</keyword>
<dbReference type="PROSITE" id="PS50931">
    <property type="entry name" value="HTH_LYSR"/>
    <property type="match status" value="1"/>
</dbReference>
<name>A0A7C9IGF6_9RHOB</name>
<dbReference type="InterPro" id="IPR036390">
    <property type="entry name" value="WH_DNA-bd_sf"/>
</dbReference>
<comment type="caution">
    <text evidence="6">The sequence shown here is derived from an EMBL/GenBank/DDBJ whole genome shotgun (WGS) entry which is preliminary data.</text>
</comment>
<gene>
    <name evidence="6" type="ORF">GQ651_10575</name>
</gene>
<dbReference type="GO" id="GO:0006351">
    <property type="term" value="P:DNA-templated transcription"/>
    <property type="evidence" value="ECO:0007669"/>
    <property type="project" value="TreeGrafter"/>
</dbReference>
<dbReference type="InterPro" id="IPR005119">
    <property type="entry name" value="LysR_subst-bd"/>
</dbReference>
<evidence type="ECO:0000313" key="7">
    <source>
        <dbReference type="Proteomes" id="UP000480350"/>
    </source>
</evidence>
<dbReference type="GO" id="GO:0003700">
    <property type="term" value="F:DNA-binding transcription factor activity"/>
    <property type="evidence" value="ECO:0007669"/>
    <property type="project" value="InterPro"/>
</dbReference>
<dbReference type="InterPro" id="IPR000847">
    <property type="entry name" value="LysR_HTH_N"/>
</dbReference>
<dbReference type="AlphaFoldDB" id="A0A7C9IGF6"/>
<dbReference type="InterPro" id="IPR058163">
    <property type="entry name" value="LysR-type_TF_proteobact-type"/>
</dbReference>
<sequence length="291" mass="31744">MSVDWRHLPSLSSLRAFETTASEGGFAGAARALNVTHAAVAQQVRGLEAALGVRLVMRQGRSVVLTDAGAHLAGALSEGFGQIAKGVEALADAEAHRGLRITTTQFLVDEILMPNLSQFWERHPGVEIAFFPARKFIDIIREGFDCGIRVIPSTKEPDWPGLDAIFLAKAQMMVVGAPKLVGDGTADPHDMPWLLHDEMAPKPEIMETAGLDLGRIKWVRIGSAQLQLQALRQGLGLTLFNERIARRFIEAGEIVQMPTAPIGILDYYAVVPKGPRSPLLDDFIDWVRALL</sequence>
<comment type="similarity">
    <text evidence="1">Belongs to the LysR transcriptional regulatory family.</text>
</comment>